<dbReference type="Proteomes" id="UP000767238">
    <property type="component" value="Unassembled WGS sequence"/>
</dbReference>
<evidence type="ECO:0000256" key="4">
    <source>
        <dbReference type="ARBA" id="ARBA00023175"/>
    </source>
</evidence>
<comment type="subcellular location">
    <subcellularLocation>
        <location evidence="1">Cytoplasm</location>
    </subcellularLocation>
</comment>
<name>A0A9P8KCS1_AURME</name>
<feature type="compositionally biased region" description="Polar residues" evidence="5">
    <location>
        <begin position="249"/>
        <end position="268"/>
    </location>
</feature>
<evidence type="ECO:0000313" key="8">
    <source>
        <dbReference type="EMBL" id="KAH0236041.1"/>
    </source>
</evidence>
<dbReference type="EMBL" id="JAHFYH010000002">
    <property type="protein sequence ID" value="KAH0236041.1"/>
    <property type="molecule type" value="Genomic_DNA"/>
</dbReference>
<feature type="signal peptide" evidence="7">
    <location>
        <begin position="1"/>
        <end position="18"/>
    </location>
</feature>
<reference evidence="8" key="1">
    <citation type="journal article" date="2021" name="J Fungi (Basel)">
        <title>Virulence traits and population genomics of the black yeast Aureobasidium melanogenum.</title>
        <authorList>
            <person name="Cernosa A."/>
            <person name="Sun X."/>
            <person name="Gostincar C."/>
            <person name="Fang C."/>
            <person name="Gunde-Cimerman N."/>
            <person name="Song Z."/>
        </authorList>
    </citation>
    <scope>NUCLEOTIDE SEQUENCE</scope>
    <source>
        <strain evidence="8">EXF-8016</strain>
    </source>
</reference>
<sequence length="1216" mass="135137">MAMRNCKTALLHVAYIAGAIWIGAHELALHNITDSDVYKGPTESPVAYPLNPPVVPSVEPLQPSTSTPTIFDASTVTTTEYITVTRDNDPTPFPYIHRGLSSRNPYANSSFVLGAIPYVVPFFKSSYGQAFTHILSSISSHPVTKAICQATASLISFLLYLWSILPGGKQGLNTLALALLLYALQFAYFWDPLARWFSRLFRRRNNKSPPSRGSGPSPPLSPPSSGRPGGDDNDSPPGSPKPPKDTSSAGAQTTPRDTRSIETQTTGLVTEGERNCLNKVARLQGQLTRLQNELAQVKARAEITISDRDKTIEEYEDNVSTLQNQRTQDGHTLRYRQAQIRQLRDERESIAENHRTEIDRLQAQIDAAASNVETENDEIKRLKEAHEAQVKELQTNHDTTVQNLESEAQRLQTENDGLRYNNERLQNENNALNQQSESSSGTADNASSIEERQRFEGQIRDLQDDVQSLTAALQRQQKEHALEVDRAVARACSQAWTDLEMTKRRLEQSHETVSGLQRQLKKAQGLFAPPTPQVVALRNEVAALKEALSQKEAEDAAVGEQKKPSVEAQNEQERVLADCNSKVEALQSTNTALTQRNQALLEQERAAKQAEDKAKTDAEALQRQVDSLARAGDEAAAGLQQGIADAKKREEALRARVNELQQGLSQAEAVRDTAVRQQQEDASTAQRLREFEEQLNGRISSLEQDLLQARNAHAADVRQQQQQDNKAQDELTTALQVANNENIRLQRELSEVQEKNQSMLEQGQEMLKQGQELEAVRNELANLNQTYKNEGEALYSAHESLKQAYEEQAQRCAAEKSASEARAKKILQHEKQNSDSLRQSVRELKDEVTKLEDQNSKMRPHGQQTEGINPTTGPTPFTNPPSFPPPHTGASPIASPLPSPGGRKIAPLRKKSPKRDTTGESKDPAQEILDWCNDISADNTTSTSTRPIVTDFTNGALGNAPVLQPNHNFATGAAGHAQNSAAPGAPLDPALGGTAPRAAPGAASTPLRTRDQEREEHNAREREARQQRQHEERKEESKRVYSEILGVTSDRQHQEMLEEGRRRHEEALQNQREYDLANYEDDDSMDASGAADGPSGTRMDTEPTGNTSADTEMSSYPHGVPNSEQEIAFLRTLPGNDNSAGIYDELYRRHNYQPPDGFDEFDGPLFRNELVVGDPNEIFFLRNMVGNADGRYDALYRGNNYRTPDDWDEFDNPVWY</sequence>
<keyword evidence="3" id="KW-0518">Myosin</keyword>
<feature type="compositionally biased region" description="Basic and acidic residues" evidence="5">
    <location>
        <begin position="1050"/>
        <end position="1075"/>
    </location>
</feature>
<dbReference type="OrthoDB" id="3928197at2759"/>
<evidence type="ECO:0000256" key="5">
    <source>
        <dbReference type="SAM" id="MobiDB-lite"/>
    </source>
</evidence>
<feature type="transmembrane region" description="Helical" evidence="6">
    <location>
        <begin position="143"/>
        <end position="165"/>
    </location>
</feature>
<feature type="non-terminal residue" evidence="8">
    <location>
        <position position="1216"/>
    </location>
</feature>
<dbReference type="AlphaFoldDB" id="A0A9P8KCS1"/>
<feature type="compositionally biased region" description="Basic and acidic residues" evidence="5">
    <location>
        <begin position="1008"/>
        <end position="1041"/>
    </location>
</feature>
<evidence type="ECO:0000256" key="1">
    <source>
        <dbReference type="ARBA" id="ARBA00004496"/>
    </source>
</evidence>
<keyword evidence="6" id="KW-0812">Transmembrane</keyword>
<gene>
    <name evidence="8" type="ORF">KCV03_g656</name>
</gene>
<feature type="transmembrane region" description="Helical" evidence="6">
    <location>
        <begin position="106"/>
        <end position="123"/>
    </location>
</feature>
<evidence type="ECO:0000313" key="9">
    <source>
        <dbReference type="Proteomes" id="UP000767238"/>
    </source>
</evidence>
<evidence type="ECO:0000256" key="6">
    <source>
        <dbReference type="SAM" id="Phobius"/>
    </source>
</evidence>
<feature type="region of interest" description="Disordered" evidence="5">
    <location>
        <begin position="430"/>
        <end position="451"/>
    </location>
</feature>
<feature type="region of interest" description="Disordered" evidence="5">
    <location>
        <begin position="850"/>
        <end position="927"/>
    </location>
</feature>
<evidence type="ECO:0000256" key="2">
    <source>
        <dbReference type="ARBA" id="ARBA00022490"/>
    </source>
</evidence>
<dbReference type="PANTHER" id="PTHR46349:SF6">
    <property type="entry name" value="MYOSIN-6-LIKE"/>
    <property type="match status" value="1"/>
</dbReference>
<feature type="compositionally biased region" description="Basic and acidic residues" evidence="5">
    <location>
        <begin position="914"/>
        <end position="925"/>
    </location>
</feature>
<feature type="chain" id="PRO_5040360126" evidence="7">
    <location>
        <begin position="19"/>
        <end position="1216"/>
    </location>
</feature>
<keyword evidence="6" id="KW-1133">Transmembrane helix</keyword>
<keyword evidence="2" id="KW-0963">Cytoplasm</keyword>
<evidence type="ECO:0000256" key="3">
    <source>
        <dbReference type="ARBA" id="ARBA00023123"/>
    </source>
</evidence>
<comment type="caution">
    <text evidence="8">The sequence shown here is derived from an EMBL/GenBank/DDBJ whole genome shotgun (WGS) entry which is preliminary data.</text>
</comment>
<feature type="compositionally biased region" description="Low complexity" evidence="5">
    <location>
        <begin position="981"/>
        <end position="1003"/>
    </location>
</feature>
<feature type="region of interest" description="Disordered" evidence="5">
    <location>
        <begin position="554"/>
        <end position="574"/>
    </location>
</feature>
<keyword evidence="7" id="KW-0732">Signal</keyword>
<feature type="transmembrane region" description="Helical" evidence="6">
    <location>
        <begin position="172"/>
        <end position="190"/>
    </location>
</feature>
<protein>
    <submittedName>
        <fullName evidence="8">Uncharacterized protein</fullName>
    </submittedName>
</protein>
<feature type="region of interest" description="Disordered" evidence="5">
    <location>
        <begin position="967"/>
        <end position="1118"/>
    </location>
</feature>
<proteinExistence type="predicted"/>
<feature type="region of interest" description="Disordered" evidence="5">
    <location>
        <begin position="206"/>
        <end position="270"/>
    </location>
</feature>
<keyword evidence="4" id="KW-0505">Motor protein</keyword>
<keyword evidence="6" id="KW-0472">Membrane</keyword>
<feature type="compositionally biased region" description="Polar residues" evidence="5">
    <location>
        <begin position="430"/>
        <end position="448"/>
    </location>
</feature>
<reference evidence="8" key="2">
    <citation type="submission" date="2021-08" db="EMBL/GenBank/DDBJ databases">
        <authorList>
            <person name="Gostincar C."/>
            <person name="Sun X."/>
            <person name="Song Z."/>
            <person name="Gunde-Cimerman N."/>
        </authorList>
    </citation>
    <scope>NUCLEOTIDE SEQUENCE</scope>
    <source>
        <strain evidence="8">EXF-8016</strain>
    </source>
</reference>
<feature type="compositionally biased region" description="Pro residues" evidence="5">
    <location>
        <begin position="877"/>
        <end position="887"/>
    </location>
</feature>
<evidence type="ECO:0000256" key="7">
    <source>
        <dbReference type="SAM" id="SignalP"/>
    </source>
</evidence>
<feature type="compositionally biased region" description="Polar residues" evidence="5">
    <location>
        <begin position="1103"/>
        <end position="1114"/>
    </location>
</feature>
<dbReference type="PANTHER" id="PTHR46349">
    <property type="entry name" value="CINGULIN-LIKE PROTEIN 1-RELATED"/>
    <property type="match status" value="1"/>
</dbReference>
<accession>A0A9P8KCS1</accession>
<organism evidence="8 9">
    <name type="scientific">Aureobasidium melanogenum</name>
    <name type="common">Aureobasidium pullulans var. melanogenum</name>
    <dbReference type="NCBI Taxonomy" id="46634"/>
    <lineage>
        <taxon>Eukaryota</taxon>
        <taxon>Fungi</taxon>
        <taxon>Dikarya</taxon>
        <taxon>Ascomycota</taxon>
        <taxon>Pezizomycotina</taxon>
        <taxon>Dothideomycetes</taxon>
        <taxon>Dothideomycetidae</taxon>
        <taxon>Dothideales</taxon>
        <taxon>Saccotheciaceae</taxon>
        <taxon>Aureobasidium</taxon>
    </lineage>
</organism>
<feature type="compositionally biased region" description="Low complexity" evidence="5">
    <location>
        <begin position="1086"/>
        <end position="1096"/>
    </location>
</feature>